<evidence type="ECO:0008006" key="9">
    <source>
        <dbReference type="Google" id="ProtNLM"/>
    </source>
</evidence>
<evidence type="ECO:0000256" key="3">
    <source>
        <dbReference type="ARBA" id="ARBA00022827"/>
    </source>
</evidence>
<dbReference type="InterPro" id="IPR050346">
    <property type="entry name" value="FMO-like"/>
</dbReference>
<evidence type="ECO:0000256" key="4">
    <source>
        <dbReference type="ARBA" id="ARBA00022857"/>
    </source>
</evidence>
<evidence type="ECO:0000256" key="2">
    <source>
        <dbReference type="ARBA" id="ARBA00022630"/>
    </source>
</evidence>
<dbReference type="InterPro" id="IPR000960">
    <property type="entry name" value="Flavin_mOase"/>
</dbReference>
<keyword evidence="4" id="KW-0521">NADP</keyword>
<name>A0A2P6N2K9_9EUKA</name>
<reference evidence="7 8" key="1">
    <citation type="journal article" date="2018" name="Genome Biol. Evol.">
        <title>Multiple Roots of Fruiting Body Formation in Amoebozoa.</title>
        <authorList>
            <person name="Hillmann F."/>
            <person name="Forbes G."/>
            <person name="Novohradska S."/>
            <person name="Ferling I."/>
            <person name="Riege K."/>
            <person name="Groth M."/>
            <person name="Westermann M."/>
            <person name="Marz M."/>
            <person name="Spaller T."/>
            <person name="Winckler T."/>
            <person name="Schaap P."/>
            <person name="Glockner G."/>
        </authorList>
    </citation>
    <scope>NUCLEOTIDE SEQUENCE [LARGE SCALE GENOMIC DNA]</scope>
    <source>
        <strain evidence="7 8">Jena</strain>
    </source>
</reference>
<dbReference type="Pfam" id="PF00743">
    <property type="entry name" value="FMO-like"/>
    <property type="match status" value="1"/>
</dbReference>
<dbReference type="STRING" id="1890364.A0A2P6N2K9"/>
<dbReference type="SUPFAM" id="SSF51905">
    <property type="entry name" value="FAD/NAD(P)-binding domain"/>
    <property type="match status" value="2"/>
</dbReference>
<evidence type="ECO:0000256" key="6">
    <source>
        <dbReference type="SAM" id="Phobius"/>
    </source>
</evidence>
<keyword evidence="3" id="KW-0274">FAD</keyword>
<dbReference type="GO" id="GO:0050661">
    <property type="term" value="F:NADP binding"/>
    <property type="evidence" value="ECO:0007669"/>
    <property type="project" value="InterPro"/>
</dbReference>
<feature type="transmembrane region" description="Helical" evidence="6">
    <location>
        <begin position="473"/>
        <end position="495"/>
    </location>
</feature>
<organism evidence="7 8">
    <name type="scientific">Planoprotostelium fungivorum</name>
    <dbReference type="NCBI Taxonomy" id="1890364"/>
    <lineage>
        <taxon>Eukaryota</taxon>
        <taxon>Amoebozoa</taxon>
        <taxon>Evosea</taxon>
        <taxon>Variosea</taxon>
        <taxon>Cavosteliida</taxon>
        <taxon>Cavosteliaceae</taxon>
        <taxon>Planoprotostelium</taxon>
    </lineage>
</organism>
<evidence type="ECO:0000313" key="7">
    <source>
        <dbReference type="EMBL" id="PRP78183.1"/>
    </source>
</evidence>
<evidence type="ECO:0000256" key="5">
    <source>
        <dbReference type="ARBA" id="ARBA00023002"/>
    </source>
</evidence>
<dbReference type="PANTHER" id="PTHR23023">
    <property type="entry name" value="DIMETHYLANILINE MONOOXYGENASE"/>
    <property type="match status" value="1"/>
</dbReference>
<comment type="similarity">
    <text evidence="1">Belongs to the FMO family.</text>
</comment>
<dbReference type="GO" id="GO:0004499">
    <property type="term" value="F:N,N-dimethylaniline monooxygenase activity"/>
    <property type="evidence" value="ECO:0007669"/>
    <property type="project" value="InterPro"/>
</dbReference>
<keyword evidence="5" id="KW-0560">Oxidoreductase</keyword>
<evidence type="ECO:0000256" key="1">
    <source>
        <dbReference type="ARBA" id="ARBA00009183"/>
    </source>
</evidence>
<comment type="caution">
    <text evidence="7">The sequence shown here is derived from an EMBL/GenBank/DDBJ whole genome shotgun (WGS) entry which is preliminary data.</text>
</comment>
<sequence>MVSVESFTDGLTKLFLSLYILFQRLIAYLFTPPRPRSGLTLHNGRIAVIGAGIAGISAAANAVSHGWDVTIFESKKDVGGIWADVNSTSGLQIHSVLYRFFPDIVWKSGYPQQEEILTNIKRIWLEHHLQNKTRFGTEVKSIERAGKKNDNDYSSPSVWYVNGDKEHAFDAIIVAIGACGAPRIAQFKNQDQFKGQIVHSSQLDDLDVSGKKVVVIGGGASAIEAVELAISKGARSTDMLTRSDKWIIPRNILFEAALSMHPGRQTYLSKIPEWYVRTFFYRELKDFAPKYGIHTSTPVVNSDFLKHTRKGQVTLRRGDIVEITEKGVLFDQYDSTADVMHKHLGDRASERIKEATRESGGCGNQMIEAEVIIMSTGFDCPIESQTFIPERYTEEPFAPPNMYMQVFSVRDPTLLLLNCTYKNGVATAGHIHLGMYSRLLLTFLGDPSTAPYPELMQVWVRFVNLWKTRDAKAVTALTFITYFELLMWFAMFFMVNPMRLRYFFFILFGWRSETLQKKAAIRDKLYKKMQKAEGKKII</sequence>
<dbReference type="OrthoDB" id="66881at2759"/>
<dbReference type="InterPro" id="IPR036188">
    <property type="entry name" value="FAD/NAD-bd_sf"/>
</dbReference>
<dbReference type="Gene3D" id="3.50.50.60">
    <property type="entry name" value="FAD/NAD(P)-binding domain"/>
    <property type="match status" value="1"/>
</dbReference>
<proteinExistence type="inferred from homology"/>
<gene>
    <name evidence="7" type="ORF">PROFUN_11313</name>
</gene>
<accession>A0A2P6N2K9</accession>
<evidence type="ECO:0000313" key="8">
    <source>
        <dbReference type="Proteomes" id="UP000241769"/>
    </source>
</evidence>
<keyword evidence="6" id="KW-0812">Transmembrane</keyword>
<dbReference type="FunCoup" id="A0A2P6N2K9">
    <property type="interactions" value="9"/>
</dbReference>
<keyword evidence="8" id="KW-1185">Reference proteome</keyword>
<dbReference type="InterPro" id="IPR020946">
    <property type="entry name" value="Flavin_mOase-like"/>
</dbReference>
<protein>
    <recommendedName>
        <fullName evidence="9">FAD/NAD(P)-binding domain-containing protein</fullName>
    </recommendedName>
</protein>
<keyword evidence="6" id="KW-1133">Transmembrane helix</keyword>
<dbReference type="EMBL" id="MDYQ01000237">
    <property type="protein sequence ID" value="PRP78183.1"/>
    <property type="molecule type" value="Genomic_DNA"/>
</dbReference>
<dbReference type="InParanoid" id="A0A2P6N2K9"/>
<dbReference type="AlphaFoldDB" id="A0A2P6N2K9"/>
<dbReference type="PRINTS" id="PR00370">
    <property type="entry name" value="FMOXYGENASE"/>
</dbReference>
<dbReference type="Proteomes" id="UP000241769">
    <property type="component" value="Unassembled WGS sequence"/>
</dbReference>
<keyword evidence="6" id="KW-0472">Membrane</keyword>
<keyword evidence="2" id="KW-0285">Flavoprotein</keyword>
<dbReference type="GO" id="GO:0050660">
    <property type="term" value="F:flavin adenine dinucleotide binding"/>
    <property type="evidence" value="ECO:0007669"/>
    <property type="project" value="InterPro"/>
</dbReference>